<feature type="transmembrane region" description="Helical" evidence="2">
    <location>
        <begin position="166"/>
        <end position="192"/>
    </location>
</feature>
<evidence type="ECO:0008006" key="7">
    <source>
        <dbReference type="Google" id="ProtNLM"/>
    </source>
</evidence>
<dbReference type="OrthoDB" id="436467at2759"/>
<comment type="caution">
    <text evidence="4">The sequence shown here is derived from an EMBL/GenBank/DDBJ whole genome shotgun (WGS) entry which is preliminary data.</text>
</comment>
<evidence type="ECO:0000313" key="6">
    <source>
        <dbReference type="Proteomes" id="UP000572268"/>
    </source>
</evidence>
<evidence type="ECO:0000313" key="4">
    <source>
        <dbReference type="EMBL" id="KAF4662594.1"/>
    </source>
</evidence>
<feature type="transmembrane region" description="Helical" evidence="2">
    <location>
        <begin position="319"/>
        <end position="343"/>
    </location>
</feature>
<gene>
    <name evidence="4" type="ORF">FOL46_005221</name>
    <name evidence="3" type="ORF">FOZ61_005702</name>
</gene>
<keyword evidence="2" id="KW-1133">Transmembrane helix</keyword>
<organism evidence="4 6">
    <name type="scientific">Perkinsus olseni</name>
    <name type="common">Perkinsus atlanticus</name>
    <dbReference type="NCBI Taxonomy" id="32597"/>
    <lineage>
        <taxon>Eukaryota</taxon>
        <taxon>Sar</taxon>
        <taxon>Alveolata</taxon>
        <taxon>Perkinsozoa</taxon>
        <taxon>Perkinsea</taxon>
        <taxon>Perkinsida</taxon>
        <taxon>Perkinsidae</taxon>
        <taxon>Perkinsus</taxon>
    </lineage>
</organism>
<keyword evidence="2" id="KW-0812">Transmembrane</keyword>
<feature type="transmembrane region" description="Helical" evidence="2">
    <location>
        <begin position="255"/>
        <end position="271"/>
    </location>
</feature>
<feature type="compositionally biased region" description="Low complexity" evidence="1">
    <location>
        <begin position="659"/>
        <end position="670"/>
    </location>
</feature>
<feature type="transmembrane region" description="Helical" evidence="2">
    <location>
        <begin position="441"/>
        <end position="469"/>
    </location>
</feature>
<protein>
    <recommendedName>
        <fullName evidence="7">Transmembrane protein</fullName>
    </recommendedName>
</protein>
<dbReference type="EMBL" id="JABAHT010000313">
    <property type="protein sequence ID" value="KAF4658338.1"/>
    <property type="molecule type" value="Genomic_DNA"/>
</dbReference>
<accession>A0A7J6LTR9</accession>
<reference evidence="5 6" key="1">
    <citation type="submission" date="2020-04" db="EMBL/GenBank/DDBJ databases">
        <title>Perkinsus olseni comparative genomics.</title>
        <authorList>
            <person name="Bogema D.R."/>
        </authorList>
    </citation>
    <scope>NUCLEOTIDE SEQUENCE [LARGE SCALE GENOMIC DNA]</scope>
    <source>
        <strain evidence="3">ATCC PRA-179</strain>
        <strain evidence="4">ATCC PRA-31</strain>
    </source>
</reference>
<dbReference type="AlphaFoldDB" id="A0A7J6LTR9"/>
<proteinExistence type="predicted"/>
<feature type="region of interest" description="Disordered" evidence="1">
    <location>
        <begin position="558"/>
        <end position="678"/>
    </location>
</feature>
<evidence type="ECO:0000256" key="2">
    <source>
        <dbReference type="SAM" id="Phobius"/>
    </source>
</evidence>
<dbReference type="Proteomes" id="UP000570595">
    <property type="component" value="Unassembled WGS sequence"/>
</dbReference>
<dbReference type="Proteomes" id="UP000572268">
    <property type="component" value="Unassembled WGS sequence"/>
</dbReference>
<evidence type="ECO:0000313" key="5">
    <source>
        <dbReference type="Proteomes" id="UP000570595"/>
    </source>
</evidence>
<name>A0A7J6LTR9_PEROL</name>
<feature type="transmembrane region" description="Helical" evidence="2">
    <location>
        <begin position="142"/>
        <end position="160"/>
    </location>
</feature>
<sequence length="678" mass="76757">MSRRPQQGATSHALMLPPVGYKFIPKSKDRRIMELEMRNNDLCKNLTLLQGQLFAKIQQHQQSGSAPVGGETVQSAQPTFRPGGPPSANMKIRQLLERTSLAITESRHLASETWLLMKEYARVGRLWLYYKELYRLLTSKSGVIHGLGVTVGILSGRFIVDELLEFYSVVMFVVAPFFMDLWSLVTEVTWPFLKRTIFPIFKKYVVPVARDYVWPFLVGTVWPLVEKLPLDLRVALLWIFGVLMLRKFYPKAKHLTILPIAWFIWRGYYYLLPEKYVRVPLIVCGTVLPLLASLRMYFTTSSDSSRVSQDQRASLRSYLCYWALFPFMLAADYTFVTFLTTLADHDAATRVNYGYNAGCLVLLIWLVGYGGIVAAFEFARRVLWTLMGQQMWVLCSAGSKYLKEKVDEHGALWKIGLYWSKFQRIITANSRTVGFVYKIGVIALAVVLLLYYAYSVLMRLFAFAVWPWYMVETGKTVSRKAYWDYRPCLAFSLLFLSTELLVAPRLIFPFSALFNMAHMPIVFGLKYFGEFILDSCGKFYVLMSAKLVPSAVEKRQGSKVSKPKKRFGGVESAQTTSGLQERIKTMNPENTEEVELQQKEGTASPADPGAESSAAVVEGDGMSDEKMQERENSGGSTAGRNSADEVTNIVKRGPRRSSRLSSVRQRASASGSRSPSLD</sequence>
<feature type="transmembrane region" description="Helical" evidence="2">
    <location>
        <begin position="355"/>
        <end position="379"/>
    </location>
</feature>
<evidence type="ECO:0000313" key="3">
    <source>
        <dbReference type="EMBL" id="KAF4658338.1"/>
    </source>
</evidence>
<feature type="region of interest" description="Disordered" evidence="1">
    <location>
        <begin position="64"/>
        <end position="85"/>
    </location>
</feature>
<evidence type="ECO:0000256" key="1">
    <source>
        <dbReference type="SAM" id="MobiDB-lite"/>
    </source>
</evidence>
<keyword evidence="2" id="KW-0472">Membrane</keyword>
<feature type="transmembrane region" description="Helical" evidence="2">
    <location>
        <begin position="277"/>
        <end position="298"/>
    </location>
</feature>
<feature type="compositionally biased region" description="Basic and acidic residues" evidence="1">
    <location>
        <begin position="623"/>
        <end position="632"/>
    </location>
</feature>
<dbReference type="EMBL" id="JABANN010000315">
    <property type="protein sequence ID" value="KAF4662594.1"/>
    <property type="molecule type" value="Genomic_DNA"/>
</dbReference>